<dbReference type="AlphaFoldDB" id="A0A6J3MIL3"/>
<evidence type="ECO:0000313" key="4">
    <source>
        <dbReference type="RefSeq" id="XP_033463788.1"/>
    </source>
</evidence>
<evidence type="ECO:0000256" key="2">
    <source>
        <dbReference type="SAM" id="SignalP"/>
    </source>
</evidence>
<evidence type="ECO:0008006" key="5">
    <source>
        <dbReference type="Google" id="ProtNLM"/>
    </source>
</evidence>
<reference evidence="4" key="1">
    <citation type="submission" date="2020-01" db="EMBL/GenBank/DDBJ databases">
        <authorList>
            <consortium name="DOE Joint Genome Institute"/>
            <person name="Haridas S."/>
            <person name="Albert R."/>
            <person name="Binder M."/>
            <person name="Bloem J."/>
            <person name="Labutti K."/>
            <person name="Salamov A."/>
            <person name="Andreopoulos B."/>
            <person name="Baker S.E."/>
            <person name="Barry K."/>
            <person name="Bills G."/>
            <person name="Bluhm B.H."/>
            <person name="Cannon C."/>
            <person name="Castanera R."/>
            <person name="Culley D.E."/>
            <person name="Daum C."/>
            <person name="Ezra D."/>
            <person name="Gonzalez J.B."/>
            <person name="Henrissat B."/>
            <person name="Kuo A."/>
            <person name="Liang C."/>
            <person name="Lipzen A."/>
            <person name="Lutzoni F."/>
            <person name="Magnuson J."/>
            <person name="Mondo S."/>
            <person name="Nolan M."/>
            <person name="Ohm R."/>
            <person name="Pangilinan J."/>
            <person name="Park H.-J."/>
            <person name="Ramirez L."/>
            <person name="Alfaro M."/>
            <person name="Sun H."/>
            <person name="Tritt A."/>
            <person name="Yoshinaga Y."/>
            <person name="Zwiers L.-H."/>
            <person name="Turgeon B.G."/>
            <person name="Goodwin S.B."/>
            <person name="Spatafora J.W."/>
            <person name="Crous P.W."/>
            <person name="Grigoriev I.V."/>
        </authorList>
    </citation>
    <scope>NUCLEOTIDE SEQUENCE</scope>
    <source>
        <strain evidence="4">CBS 342.82</strain>
    </source>
</reference>
<keyword evidence="2" id="KW-0732">Signal</keyword>
<accession>A0A6J3MIL3</accession>
<evidence type="ECO:0000256" key="1">
    <source>
        <dbReference type="SAM" id="MobiDB-lite"/>
    </source>
</evidence>
<dbReference type="Proteomes" id="UP000504637">
    <property type="component" value="Unplaced"/>
</dbReference>
<dbReference type="RefSeq" id="XP_033463788.1">
    <property type="nucleotide sequence ID" value="XM_033608217.1"/>
</dbReference>
<reference evidence="4" key="3">
    <citation type="submission" date="2025-08" db="UniProtKB">
        <authorList>
            <consortium name="RefSeq"/>
        </authorList>
    </citation>
    <scope>IDENTIFICATION</scope>
    <source>
        <strain evidence="4">CBS 342.82</strain>
    </source>
</reference>
<keyword evidence="3" id="KW-1185">Reference proteome</keyword>
<feature type="region of interest" description="Disordered" evidence="1">
    <location>
        <begin position="52"/>
        <end position="103"/>
    </location>
</feature>
<feature type="chain" id="PRO_5027050478" description="Secreted protein" evidence="2">
    <location>
        <begin position="19"/>
        <end position="182"/>
    </location>
</feature>
<proteinExistence type="predicted"/>
<protein>
    <recommendedName>
        <fullName evidence="5">Secreted protein</fullName>
    </recommendedName>
</protein>
<organism evidence="4">
    <name type="scientific">Dissoconium aciculare CBS 342.82</name>
    <dbReference type="NCBI Taxonomy" id="1314786"/>
    <lineage>
        <taxon>Eukaryota</taxon>
        <taxon>Fungi</taxon>
        <taxon>Dikarya</taxon>
        <taxon>Ascomycota</taxon>
        <taxon>Pezizomycotina</taxon>
        <taxon>Dothideomycetes</taxon>
        <taxon>Dothideomycetidae</taxon>
        <taxon>Mycosphaerellales</taxon>
        <taxon>Dissoconiaceae</taxon>
        <taxon>Dissoconium</taxon>
    </lineage>
</organism>
<dbReference type="GeneID" id="54366017"/>
<feature type="compositionally biased region" description="Basic and acidic residues" evidence="1">
    <location>
        <begin position="65"/>
        <end position="74"/>
    </location>
</feature>
<name>A0A6J3MIL3_9PEZI</name>
<evidence type="ECO:0000313" key="3">
    <source>
        <dbReference type="Proteomes" id="UP000504637"/>
    </source>
</evidence>
<feature type="region of interest" description="Disordered" evidence="1">
    <location>
        <begin position="136"/>
        <end position="182"/>
    </location>
</feature>
<reference evidence="4" key="2">
    <citation type="submission" date="2020-04" db="EMBL/GenBank/DDBJ databases">
        <authorList>
            <consortium name="NCBI Genome Project"/>
        </authorList>
    </citation>
    <scope>NUCLEOTIDE SEQUENCE</scope>
    <source>
        <strain evidence="4">CBS 342.82</strain>
    </source>
</reference>
<feature type="signal peptide" evidence="2">
    <location>
        <begin position="1"/>
        <end position="18"/>
    </location>
</feature>
<sequence>MMVWGFLLFLTPSSSSQAGLVGSGINGVGFAHRPAPKYSRVGVPSYHAGLSMSRNMKTLSRPTSRYRETRERESPSNQDGIPREKTLANRRRTNQKSVSSSSFVHRRDQPLLALFMCPFHDPSYMMVDDSLPPVRHPPVCRRRRQDDHSDPSPPSPNLARLDASVPTTLHNRQRGIDEHSGV</sequence>
<gene>
    <name evidence="4" type="ORF">K489DRAFT_420069</name>
</gene>